<feature type="transmembrane region" description="Helical" evidence="7">
    <location>
        <begin position="53"/>
        <end position="75"/>
    </location>
</feature>
<name>A0ABX0HAM4_9BACT</name>
<dbReference type="PANTHER" id="PTHR33529">
    <property type="entry name" value="SLR0882 PROTEIN-RELATED"/>
    <property type="match status" value="1"/>
</dbReference>
<comment type="caution">
    <text evidence="8">The sequence shown here is derived from an EMBL/GenBank/DDBJ whole genome shotgun (WGS) entry which is preliminary data.</text>
</comment>
<feature type="transmembrane region" description="Helical" evidence="7">
    <location>
        <begin position="565"/>
        <end position="583"/>
    </location>
</feature>
<evidence type="ECO:0000256" key="5">
    <source>
        <dbReference type="ARBA" id="ARBA00023136"/>
    </source>
</evidence>
<keyword evidence="5 7" id="KW-0472">Membrane</keyword>
<proteinExistence type="predicted"/>
<keyword evidence="9" id="KW-1185">Reference proteome</keyword>
<gene>
    <name evidence="8" type="ORF">G9Q97_19165</name>
</gene>
<evidence type="ECO:0000256" key="4">
    <source>
        <dbReference type="ARBA" id="ARBA00022989"/>
    </source>
</evidence>
<dbReference type="PANTHER" id="PTHR33529:SF6">
    <property type="entry name" value="YJGP_YJGQ FAMILY PERMEASE"/>
    <property type="match status" value="1"/>
</dbReference>
<feature type="region of interest" description="Disordered" evidence="6">
    <location>
        <begin position="611"/>
        <end position="631"/>
    </location>
</feature>
<feature type="transmembrane region" description="Helical" evidence="7">
    <location>
        <begin position="534"/>
        <end position="553"/>
    </location>
</feature>
<dbReference type="Proteomes" id="UP000649799">
    <property type="component" value="Unassembled WGS sequence"/>
</dbReference>
<organism evidence="8 9">
    <name type="scientific">Cyclobacterium plantarum</name>
    <dbReference type="NCBI Taxonomy" id="2716263"/>
    <lineage>
        <taxon>Bacteria</taxon>
        <taxon>Pseudomonadati</taxon>
        <taxon>Bacteroidota</taxon>
        <taxon>Cytophagia</taxon>
        <taxon>Cytophagales</taxon>
        <taxon>Cyclobacteriaceae</taxon>
        <taxon>Cyclobacterium</taxon>
    </lineage>
</organism>
<evidence type="ECO:0000256" key="1">
    <source>
        <dbReference type="ARBA" id="ARBA00004651"/>
    </source>
</evidence>
<dbReference type="InterPro" id="IPR005495">
    <property type="entry name" value="LptG/LptF_permease"/>
</dbReference>
<dbReference type="EMBL" id="JAANYN010000009">
    <property type="protein sequence ID" value="NHE58934.1"/>
    <property type="molecule type" value="Genomic_DNA"/>
</dbReference>
<accession>A0ABX0HAM4</accession>
<keyword evidence="3 7" id="KW-0812">Transmembrane</keyword>
<evidence type="ECO:0000256" key="7">
    <source>
        <dbReference type="SAM" id="Phobius"/>
    </source>
</evidence>
<keyword evidence="2" id="KW-1003">Cell membrane</keyword>
<comment type="subcellular location">
    <subcellularLocation>
        <location evidence="1">Cell membrane</location>
        <topology evidence="1">Multi-pass membrane protein</topology>
    </subcellularLocation>
</comment>
<keyword evidence="4 7" id="KW-1133">Transmembrane helix</keyword>
<feature type="transmembrane region" description="Helical" evidence="7">
    <location>
        <begin position="507"/>
        <end position="527"/>
    </location>
</feature>
<evidence type="ECO:0000256" key="2">
    <source>
        <dbReference type="ARBA" id="ARBA00022475"/>
    </source>
</evidence>
<feature type="transmembrane region" description="Helical" evidence="7">
    <location>
        <begin position="12"/>
        <end position="33"/>
    </location>
</feature>
<reference evidence="8 9" key="1">
    <citation type="submission" date="2020-03" db="EMBL/GenBank/DDBJ databases">
        <title>Cyclobacterium plantarum sp. nov., a marine bacterium isolated from a coastal-marine wetland.</title>
        <authorList>
            <person name="Sanchez-Porro C."/>
            <person name="Ventosa A."/>
            <person name="Amoozegar M."/>
        </authorList>
    </citation>
    <scope>NUCLEOTIDE SEQUENCE [LARGE SCALE GENOMIC DNA]</scope>
    <source>
        <strain evidence="8 9">GBPx2</strain>
    </source>
</reference>
<evidence type="ECO:0000256" key="6">
    <source>
        <dbReference type="SAM" id="MobiDB-lite"/>
    </source>
</evidence>
<protein>
    <submittedName>
        <fullName evidence="8">YjgP/YjgQ family permease</fullName>
    </submittedName>
</protein>
<dbReference type="Pfam" id="PF03739">
    <property type="entry name" value="LptF_LptG"/>
    <property type="match status" value="2"/>
</dbReference>
<evidence type="ECO:0000313" key="9">
    <source>
        <dbReference type="Proteomes" id="UP000649799"/>
    </source>
</evidence>
<evidence type="ECO:0000313" key="8">
    <source>
        <dbReference type="EMBL" id="NHE58934.1"/>
    </source>
</evidence>
<sequence length="631" mass="72351">MKKLDKLILGSFLGPFLLTFIVVDFILLTVNMLKYFDEIFGKDLPFMVYMELIGYFVISISPMALPLAVLLSSLMTFGNLGEHFELTAIKSSGISLLRAMLPIGIFVVFLSVFAYLSNNYLVPRVNLKTFSLLYDIRMKSPALDIKEGVFYNGIPNYSIKVNRKLDEVRLEEVLIYDHTQGQGNLHVITADSGRMEPFFNDRYMMLTLFNGNSYQEQTGQRGVRDKPGTFSRTRFDKNEMVFSLDAFDLKRTPENLWSNSKSIKNISEIRVDLDSMDRELNHWYFFNYANTEASYNYFGRTRKLTPPKEIVDKKNESDSLKNLKYKDEFENPENGIPVSENVAANRDTTNRTAGLDSAGQNDALPLEKDTALLAKADSVSLPENRASVESIRDTLPNNLSAVEEERIDLAEMENRDSINERTTRPDMGRINRNAAIKKDEPEPVTLSAEQQQMLDSIRDTPRYRTSQATVGLTAARNIKNNFTTNKSRIDEIQRNYRVFKVAWYQKYTQSLACFVMFMIGAPLGAIIKKGGLGMPVLLSIIFFIMYYMLTITGEKWAKEGMSDTFFGTFFSNLALIPFGLFFLRQARKDARLFEPDFYQGIWDKIRKTFERKQAPQDAPKKPEKKLKEEVL</sequence>
<dbReference type="RefSeq" id="WP_166149804.1">
    <property type="nucleotide sequence ID" value="NZ_JAANYN010000009.1"/>
</dbReference>
<evidence type="ECO:0000256" key="3">
    <source>
        <dbReference type="ARBA" id="ARBA00022692"/>
    </source>
</evidence>
<feature type="transmembrane region" description="Helical" evidence="7">
    <location>
        <begin position="96"/>
        <end position="116"/>
    </location>
</feature>